<dbReference type="RefSeq" id="WP_194137137.1">
    <property type="nucleotide sequence ID" value="NZ_JADFFK010000023.1"/>
</dbReference>
<name>A0ABR9X8N7_9RHOB</name>
<organism evidence="6 7">
    <name type="scientific">Salipiger mangrovisoli</name>
    <dbReference type="NCBI Taxonomy" id="2865933"/>
    <lineage>
        <taxon>Bacteria</taxon>
        <taxon>Pseudomonadati</taxon>
        <taxon>Pseudomonadota</taxon>
        <taxon>Alphaproteobacteria</taxon>
        <taxon>Rhodobacterales</taxon>
        <taxon>Roseobacteraceae</taxon>
        <taxon>Salipiger</taxon>
    </lineage>
</organism>
<feature type="region of interest" description="Disordered" evidence="4">
    <location>
        <begin position="187"/>
        <end position="209"/>
    </location>
</feature>
<evidence type="ECO:0000256" key="3">
    <source>
        <dbReference type="PROSITE-ProRule" id="PRU00169"/>
    </source>
</evidence>
<dbReference type="PROSITE" id="PS50110">
    <property type="entry name" value="RESPONSE_REGULATORY"/>
    <property type="match status" value="1"/>
</dbReference>
<reference evidence="6 7" key="1">
    <citation type="journal article" date="2021" name="Int. J. Syst. Evol. Microbiol.">
        <title>Salipiger mangrovisoli sp. nov., isolated from mangrove soil and the proposal for the reclassification of Paraphaeobacter pallidus as Salipiger pallidus comb. nov.</title>
        <authorList>
            <person name="Du J."/>
            <person name="Liu Y."/>
            <person name="Pei T."/>
            <person name="Deng M.R."/>
            <person name="Zhu H."/>
        </authorList>
    </citation>
    <scope>NUCLEOTIDE SEQUENCE [LARGE SCALE GENOMIC DNA]</scope>
    <source>
        <strain evidence="6 7">6D45A</strain>
    </source>
</reference>
<dbReference type="Pfam" id="PF00072">
    <property type="entry name" value="Response_reg"/>
    <property type="match status" value="1"/>
</dbReference>
<evidence type="ECO:0000313" key="7">
    <source>
        <dbReference type="Proteomes" id="UP000607796"/>
    </source>
</evidence>
<dbReference type="Gene3D" id="3.40.50.2300">
    <property type="match status" value="1"/>
</dbReference>
<keyword evidence="2" id="KW-0902">Two-component regulatory system</keyword>
<keyword evidence="1 3" id="KW-0597">Phosphoprotein</keyword>
<dbReference type="Proteomes" id="UP000607796">
    <property type="component" value="Unassembled WGS sequence"/>
</dbReference>
<keyword evidence="7" id="KW-1185">Reference proteome</keyword>
<feature type="compositionally biased region" description="Basic and acidic residues" evidence="4">
    <location>
        <begin position="102"/>
        <end position="127"/>
    </location>
</feature>
<evidence type="ECO:0000256" key="1">
    <source>
        <dbReference type="ARBA" id="ARBA00022553"/>
    </source>
</evidence>
<evidence type="ECO:0000313" key="6">
    <source>
        <dbReference type="EMBL" id="MBE9639860.1"/>
    </source>
</evidence>
<dbReference type="InterPro" id="IPR001789">
    <property type="entry name" value="Sig_transdc_resp-reg_receiver"/>
</dbReference>
<proteinExistence type="predicted"/>
<feature type="region of interest" description="Disordered" evidence="4">
    <location>
        <begin position="100"/>
        <end position="127"/>
    </location>
</feature>
<feature type="modified residue" description="4-aspartylphosphate" evidence="3">
    <location>
        <position position="23"/>
    </location>
</feature>
<dbReference type="SUPFAM" id="SSF52172">
    <property type="entry name" value="CheY-like"/>
    <property type="match status" value="1"/>
</dbReference>
<feature type="domain" description="Response regulatory" evidence="5">
    <location>
        <begin position="1"/>
        <end position="91"/>
    </location>
</feature>
<gene>
    <name evidence="6" type="ORF">IQ782_23685</name>
</gene>
<sequence>MVCSGREAIDRALGATFALVLTDIEMPDMDGLVATHPIGDARAGRPVPFTVVLTANAMSAGCESCLRVGMGDHLNKPIDVEMLAKSIVADRRRTGLPAALRAKGERRGGGDGCHRPEGPSPAVHRDRQGPPVLAALIADFDQEAPALLGWMRAAVSAHGQKVNGRDCGASRLRAKGSKPTAVRARLTPPWTRSPKSHRRWGGPDRPAALHARRGVPGAEAAKTGHVCPVPGAKLL</sequence>
<evidence type="ECO:0000259" key="5">
    <source>
        <dbReference type="PROSITE" id="PS50110"/>
    </source>
</evidence>
<protein>
    <submittedName>
        <fullName evidence="6">Response regulator</fullName>
    </submittedName>
</protein>
<dbReference type="CDD" id="cd17546">
    <property type="entry name" value="REC_hyHK_CKI1_RcsC-like"/>
    <property type="match status" value="1"/>
</dbReference>
<evidence type="ECO:0000256" key="2">
    <source>
        <dbReference type="ARBA" id="ARBA00023012"/>
    </source>
</evidence>
<dbReference type="PANTHER" id="PTHR45339">
    <property type="entry name" value="HYBRID SIGNAL TRANSDUCTION HISTIDINE KINASE J"/>
    <property type="match status" value="1"/>
</dbReference>
<evidence type="ECO:0000256" key="4">
    <source>
        <dbReference type="SAM" id="MobiDB-lite"/>
    </source>
</evidence>
<dbReference type="EMBL" id="JADFFK010000023">
    <property type="protein sequence ID" value="MBE9639860.1"/>
    <property type="molecule type" value="Genomic_DNA"/>
</dbReference>
<accession>A0ABR9X8N7</accession>
<dbReference type="InterPro" id="IPR011006">
    <property type="entry name" value="CheY-like_superfamily"/>
</dbReference>
<comment type="caution">
    <text evidence="6">The sequence shown here is derived from an EMBL/GenBank/DDBJ whole genome shotgun (WGS) entry which is preliminary data.</text>
</comment>
<dbReference type="PANTHER" id="PTHR45339:SF1">
    <property type="entry name" value="HYBRID SIGNAL TRANSDUCTION HISTIDINE KINASE J"/>
    <property type="match status" value="1"/>
</dbReference>